<dbReference type="InterPro" id="IPR052340">
    <property type="entry name" value="RNase_Y/CdgJ"/>
</dbReference>
<dbReference type="PANTHER" id="PTHR33525:SF6">
    <property type="entry name" value="HDOD DOMAIN-CONTAINING PROTEIN"/>
    <property type="match status" value="1"/>
</dbReference>
<keyword evidence="4" id="KW-1185">Reference proteome</keyword>
<dbReference type="Gene3D" id="1.10.3210.10">
    <property type="entry name" value="Hypothetical protein af1432"/>
    <property type="match status" value="1"/>
</dbReference>
<sequence length="350" mass="39093">MPGILSWIRHKLFPAPESHDGRSAASDSRNHGRTLLSSGVGDVGEHRLPLAKLEDHLFCWLLDSSPRQIAEPSPLTGKVLRELQNRLDHNALKELPRQPLTLPTLMRTLASEATTRQEVTSIILSDASLTNQVLQVANSPFFKVGDQPVNTVDQAVFRLGLDGIRNVASASVMRPMLAARNSTESAFAQRAWRWGVTCARSAELIALVNKQESTSYFMVGLLPALSYLTLRREVQAIFKRKFPDQQPSAQTLHEAMRRFQWATAQNIAHAWNLPPRYHALLLTAERPAPRQERSPLNDGIVLGTREALRDAHQRNLGDDELLGLLSITPEQLDKVRHVLSRLLAEGFSSR</sequence>
<dbReference type="RefSeq" id="WP_189577389.1">
    <property type="nucleotide sequence ID" value="NZ_BMXV01000006.1"/>
</dbReference>
<comment type="caution">
    <text evidence="3">The sequence shown here is derived from an EMBL/GenBank/DDBJ whole genome shotgun (WGS) entry which is preliminary data.</text>
</comment>
<name>A0ABQ3B423_9GAMM</name>
<dbReference type="PANTHER" id="PTHR33525">
    <property type="match status" value="1"/>
</dbReference>
<dbReference type="PROSITE" id="PS51833">
    <property type="entry name" value="HDOD"/>
    <property type="match status" value="1"/>
</dbReference>
<dbReference type="Proteomes" id="UP000601597">
    <property type="component" value="Unassembled WGS sequence"/>
</dbReference>
<evidence type="ECO:0000256" key="1">
    <source>
        <dbReference type="SAM" id="MobiDB-lite"/>
    </source>
</evidence>
<evidence type="ECO:0000259" key="2">
    <source>
        <dbReference type="PROSITE" id="PS51833"/>
    </source>
</evidence>
<dbReference type="EMBL" id="BMXV01000006">
    <property type="protein sequence ID" value="GGY78884.1"/>
    <property type="molecule type" value="Genomic_DNA"/>
</dbReference>
<proteinExistence type="predicted"/>
<feature type="domain" description="HDOD" evidence="2">
    <location>
        <begin position="95"/>
        <end position="287"/>
    </location>
</feature>
<evidence type="ECO:0000313" key="4">
    <source>
        <dbReference type="Proteomes" id="UP000601597"/>
    </source>
</evidence>
<evidence type="ECO:0000313" key="3">
    <source>
        <dbReference type="EMBL" id="GGY78884.1"/>
    </source>
</evidence>
<organism evidence="3 4">
    <name type="scientific">Marinobacter zhanjiangensis</name>
    <dbReference type="NCBI Taxonomy" id="578215"/>
    <lineage>
        <taxon>Bacteria</taxon>
        <taxon>Pseudomonadati</taxon>
        <taxon>Pseudomonadota</taxon>
        <taxon>Gammaproteobacteria</taxon>
        <taxon>Pseudomonadales</taxon>
        <taxon>Marinobacteraceae</taxon>
        <taxon>Marinobacter</taxon>
    </lineage>
</organism>
<reference evidence="4" key="1">
    <citation type="journal article" date="2019" name="Int. J. Syst. Evol. Microbiol.">
        <title>The Global Catalogue of Microorganisms (GCM) 10K type strain sequencing project: providing services to taxonomists for standard genome sequencing and annotation.</title>
        <authorList>
            <consortium name="The Broad Institute Genomics Platform"/>
            <consortium name="The Broad Institute Genome Sequencing Center for Infectious Disease"/>
            <person name="Wu L."/>
            <person name="Ma J."/>
        </authorList>
    </citation>
    <scope>NUCLEOTIDE SEQUENCE [LARGE SCALE GENOMIC DNA]</scope>
    <source>
        <strain evidence="4">KCTC 22280</strain>
    </source>
</reference>
<dbReference type="SUPFAM" id="SSF109604">
    <property type="entry name" value="HD-domain/PDEase-like"/>
    <property type="match status" value="1"/>
</dbReference>
<accession>A0ABQ3B423</accession>
<protein>
    <recommendedName>
        <fullName evidence="2">HDOD domain-containing protein</fullName>
    </recommendedName>
</protein>
<dbReference type="Pfam" id="PF08668">
    <property type="entry name" value="HDOD"/>
    <property type="match status" value="1"/>
</dbReference>
<gene>
    <name evidence="3" type="ORF">GCM10007071_27860</name>
</gene>
<dbReference type="InterPro" id="IPR013976">
    <property type="entry name" value="HDOD"/>
</dbReference>
<feature type="region of interest" description="Disordered" evidence="1">
    <location>
        <begin position="17"/>
        <end position="38"/>
    </location>
</feature>